<protein>
    <submittedName>
        <fullName evidence="4">Uncharacterized protein</fullName>
    </submittedName>
</protein>
<keyword evidence="3" id="KW-0812">Transmembrane</keyword>
<keyword evidence="3" id="KW-1133">Transmembrane helix</keyword>
<evidence type="ECO:0000256" key="3">
    <source>
        <dbReference type="SAM" id="Phobius"/>
    </source>
</evidence>
<organism evidence="4 5">
    <name type="scientific">Rhizophlyctis rosea</name>
    <dbReference type="NCBI Taxonomy" id="64517"/>
    <lineage>
        <taxon>Eukaryota</taxon>
        <taxon>Fungi</taxon>
        <taxon>Fungi incertae sedis</taxon>
        <taxon>Chytridiomycota</taxon>
        <taxon>Chytridiomycota incertae sedis</taxon>
        <taxon>Chytridiomycetes</taxon>
        <taxon>Rhizophlyctidales</taxon>
        <taxon>Rhizophlyctidaceae</taxon>
        <taxon>Rhizophlyctis</taxon>
    </lineage>
</organism>
<keyword evidence="3" id="KW-0472">Membrane</keyword>
<name>A0AAD5SK89_9FUNG</name>
<feature type="transmembrane region" description="Helical" evidence="3">
    <location>
        <begin position="123"/>
        <end position="144"/>
    </location>
</feature>
<evidence type="ECO:0000256" key="1">
    <source>
        <dbReference type="SAM" id="Coils"/>
    </source>
</evidence>
<evidence type="ECO:0000313" key="5">
    <source>
        <dbReference type="Proteomes" id="UP001212841"/>
    </source>
</evidence>
<keyword evidence="1" id="KW-0175">Coiled coil</keyword>
<dbReference type="EMBL" id="JADGJD010000042">
    <property type="protein sequence ID" value="KAJ3056183.1"/>
    <property type="molecule type" value="Genomic_DNA"/>
</dbReference>
<feature type="compositionally biased region" description="Basic and acidic residues" evidence="2">
    <location>
        <begin position="355"/>
        <end position="366"/>
    </location>
</feature>
<feature type="coiled-coil region" evidence="1">
    <location>
        <begin position="220"/>
        <end position="247"/>
    </location>
</feature>
<evidence type="ECO:0000313" key="4">
    <source>
        <dbReference type="EMBL" id="KAJ3056183.1"/>
    </source>
</evidence>
<sequence length="366" mass="39559">MTTTTTHHNWGTHTWYPHRSQYPHTTTKSAEAAPTLAAADLNVKIELGTPLVQEAPTNGDLVEVGVPLEFDPPVITTTAPFVVAATLVPESKNTADLPAPTIASQSEIGSTPINTSADNTASIAAPSAIVVILGAILAIGFFVVKRRSRGNLKSGFLPFPATSQKSDPFALSSGGAMASIADKLRSIPDYLRPAEEKPRKSVYTQRRYETDDIRERSGRVQSLQQFLQEKEIDLDAQEEERTRASLETTPITSQPVLNADQDATQNNRLSLLRKYTPATPSPLSTTAPITPPAPEMSELAPPPLIPTMNTNGAGDVFILPQPSKENHRLSMKAFTAYNNLEGRSAGEWKAPSDGVTRERGPGEFDR</sequence>
<feature type="region of interest" description="Disordered" evidence="2">
    <location>
        <begin position="340"/>
        <end position="366"/>
    </location>
</feature>
<dbReference type="Proteomes" id="UP001212841">
    <property type="component" value="Unassembled WGS sequence"/>
</dbReference>
<feature type="compositionally biased region" description="Low complexity" evidence="2">
    <location>
        <begin position="1"/>
        <end position="14"/>
    </location>
</feature>
<evidence type="ECO:0000256" key="2">
    <source>
        <dbReference type="SAM" id="MobiDB-lite"/>
    </source>
</evidence>
<proteinExistence type="predicted"/>
<feature type="region of interest" description="Disordered" evidence="2">
    <location>
        <begin position="1"/>
        <end position="30"/>
    </location>
</feature>
<reference evidence="4" key="1">
    <citation type="submission" date="2020-05" db="EMBL/GenBank/DDBJ databases">
        <title>Phylogenomic resolution of chytrid fungi.</title>
        <authorList>
            <person name="Stajich J.E."/>
            <person name="Amses K."/>
            <person name="Simmons R."/>
            <person name="Seto K."/>
            <person name="Myers J."/>
            <person name="Bonds A."/>
            <person name="Quandt C.A."/>
            <person name="Barry K."/>
            <person name="Liu P."/>
            <person name="Grigoriev I."/>
            <person name="Longcore J.E."/>
            <person name="James T.Y."/>
        </authorList>
    </citation>
    <scope>NUCLEOTIDE SEQUENCE</scope>
    <source>
        <strain evidence="4">JEL0318</strain>
    </source>
</reference>
<comment type="caution">
    <text evidence="4">The sequence shown here is derived from an EMBL/GenBank/DDBJ whole genome shotgun (WGS) entry which is preliminary data.</text>
</comment>
<accession>A0AAD5SK89</accession>
<keyword evidence="5" id="KW-1185">Reference proteome</keyword>
<gene>
    <name evidence="4" type="ORF">HK097_007789</name>
</gene>
<dbReference type="AlphaFoldDB" id="A0AAD5SK89"/>